<organism evidence="2 3">
    <name type="scientific">Schistosoma margrebowiei</name>
    <dbReference type="NCBI Taxonomy" id="48269"/>
    <lineage>
        <taxon>Eukaryota</taxon>
        <taxon>Metazoa</taxon>
        <taxon>Spiralia</taxon>
        <taxon>Lophotrochozoa</taxon>
        <taxon>Platyhelminthes</taxon>
        <taxon>Trematoda</taxon>
        <taxon>Digenea</taxon>
        <taxon>Strigeidida</taxon>
        <taxon>Schistosomatoidea</taxon>
        <taxon>Schistosomatidae</taxon>
        <taxon>Schistosoma</taxon>
    </lineage>
</organism>
<dbReference type="EMBL" id="UZAI01010742">
    <property type="protein sequence ID" value="VDP07663.1"/>
    <property type="molecule type" value="Genomic_DNA"/>
</dbReference>
<keyword evidence="3" id="KW-1185">Reference proteome</keyword>
<dbReference type="GO" id="GO:0008510">
    <property type="term" value="F:sodium:bicarbonate symporter activity"/>
    <property type="evidence" value="ECO:0007669"/>
    <property type="project" value="TreeGrafter"/>
</dbReference>
<proteinExistence type="predicted"/>
<dbReference type="InterPro" id="IPR016152">
    <property type="entry name" value="PTrfase/Anion_transptr"/>
</dbReference>
<dbReference type="Gene3D" id="3.40.930.10">
    <property type="entry name" value="Mannitol-specific EII, Chain A"/>
    <property type="match status" value="1"/>
</dbReference>
<dbReference type="GO" id="GO:0008509">
    <property type="term" value="F:monoatomic anion transmembrane transporter activity"/>
    <property type="evidence" value="ECO:0007669"/>
    <property type="project" value="InterPro"/>
</dbReference>
<evidence type="ECO:0000313" key="2">
    <source>
        <dbReference type="EMBL" id="VDP07663.1"/>
    </source>
</evidence>
<dbReference type="Pfam" id="PF07565">
    <property type="entry name" value="Band_3_cyto"/>
    <property type="match status" value="1"/>
</dbReference>
<dbReference type="PANTHER" id="PTHR11453:SF36">
    <property type="entry name" value="ANION EXCHANGE PROTEIN"/>
    <property type="match status" value="1"/>
</dbReference>
<accession>A0A3P8EFS7</accession>
<dbReference type="AlphaFoldDB" id="A0A3P8EFS7"/>
<dbReference type="SUPFAM" id="SSF55804">
    <property type="entry name" value="Phoshotransferase/anion transport protein"/>
    <property type="match status" value="1"/>
</dbReference>
<name>A0A3P8EFS7_9TREM</name>
<reference evidence="2 3" key="1">
    <citation type="submission" date="2018-11" db="EMBL/GenBank/DDBJ databases">
        <authorList>
            <consortium name="Pathogen Informatics"/>
        </authorList>
    </citation>
    <scope>NUCLEOTIDE SEQUENCE [LARGE SCALE GENOMIC DNA]</scope>
    <source>
        <strain evidence="2 3">Zambia</strain>
    </source>
</reference>
<dbReference type="InterPro" id="IPR013769">
    <property type="entry name" value="Band3_cytoplasmic_dom"/>
</dbReference>
<evidence type="ECO:0000259" key="1">
    <source>
        <dbReference type="Pfam" id="PF07565"/>
    </source>
</evidence>
<dbReference type="InterPro" id="IPR003024">
    <property type="entry name" value="Na/HCO3_transpt"/>
</dbReference>
<sequence>MSFNSSIYIPLKTSNILVGETTFLTTQITVFIRLKEAVLLGDLTEVPVPTRFLFIHLGTIGNAAKYREIGRSMGVLMSDEVFHDVAYKARSRTDLLAGLDEFLSAATVLPPGEWDPSIRIEPPASVPSQVKNMTKLCIDEKYYNIRPR</sequence>
<dbReference type="Proteomes" id="UP000277204">
    <property type="component" value="Unassembled WGS sequence"/>
</dbReference>
<evidence type="ECO:0000313" key="3">
    <source>
        <dbReference type="Proteomes" id="UP000277204"/>
    </source>
</evidence>
<gene>
    <name evidence="2" type="ORF">SMRZ_LOCUS13665</name>
</gene>
<dbReference type="PANTHER" id="PTHR11453">
    <property type="entry name" value="ANION EXCHANGE PROTEIN"/>
    <property type="match status" value="1"/>
</dbReference>
<dbReference type="InterPro" id="IPR003020">
    <property type="entry name" value="HCO3_transpt_euk"/>
</dbReference>
<dbReference type="GO" id="GO:0005886">
    <property type="term" value="C:plasma membrane"/>
    <property type="evidence" value="ECO:0007669"/>
    <property type="project" value="TreeGrafter"/>
</dbReference>
<feature type="domain" description="Band 3 cytoplasmic" evidence="1">
    <location>
        <begin position="13"/>
        <end position="116"/>
    </location>
</feature>
<dbReference type="GO" id="GO:0051453">
    <property type="term" value="P:regulation of intracellular pH"/>
    <property type="evidence" value="ECO:0007669"/>
    <property type="project" value="TreeGrafter"/>
</dbReference>
<protein>
    <recommendedName>
        <fullName evidence="1">Band 3 cytoplasmic domain-containing protein</fullName>
    </recommendedName>
</protein>
<dbReference type="PRINTS" id="PR01232">
    <property type="entry name" value="NAHCO3TRSPRT"/>
</dbReference>
<dbReference type="GO" id="GO:0005452">
    <property type="term" value="F:solute:inorganic anion antiporter activity"/>
    <property type="evidence" value="ECO:0007669"/>
    <property type="project" value="InterPro"/>
</dbReference>